<dbReference type="InterPro" id="IPR036390">
    <property type="entry name" value="WH_DNA-bd_sf"/>
</dbReference>
<organism evidence="9">
    <name type="scientific">Mesotoga infera</name>
    <dbReference type="NCBI Taxonomy" id="1236046"/>
    <lineage>
        <taxon>Bacteria</taxon>
        <taxon>Thermotogati</taxon>
        <taxon>Thermotogota</taxon>
        <taxon>Thermotogae</taxon>
        <taxon>Kosmotogales</taxon>
        <taxon>Kosmotogaceae</taxon>
        <taxon>Mesotoga</taxon>
    </lineage>
</organism>
<protein>
    <recommendedName>
        <fullName evidence="8">HTH dtxR-type domain-containing protein</fullName>
    </recommendedName>
</protein>
<comment type="subcellular location">
    <subcellularLocation>
        <location evidence="1">Cytoplasm</location>
    </subcellularLocation>
</comment>
<evidence type="ECO:0000256" key="6">
    <source>
        <dbReference type="ARBA" id="ARBA00023125"/>
    </source>
</evidence>
<comment type="caution">
    <text evidence="9">The sequence shown here is derived from an EMBL/GenBank/DDBJ whole genome shotgun (WGS) entry which is preliminary data.</text>
</comment>
<evidence type="ECO:0000256" key="3">
    <source>
        <dbReference type="ARBA" id="ARBA00011738"/>
    </source>
</evidence>
<dbReference type="GO" id="GO:0046983">
    <property type="term" value="F:protein dimerization activity"/>
    <property type="evidence" value="ECO:0007669"/>
    <property type="project" value="InterPro"/>
</dbReference>
<dbReference type="InterPro" id="IPR036421">
    <property type="entry name" value="Fe_dep_repressor_sf"/>
</dbReference>
<dbReference type="PANTHER" id="PTHR33238">
    <property type="entry name" value="IRON (METAL) DEPENDENT REPRESSOR, DTXR FAMILY"/>
    <property type="match status" value="1"/>
</dbReference>
<dbReference type="GO" id="GO:0046914">
    <property type="term" value="F:transition metal ion binding"/>
    <property type="evidence" value="ECO:0007669"/>
    <property type="project" value="InterPro"/>
</dbReference>
<dbReference type="Pfam" id="PF02742">
    <property type="entry name" value="Fe_dep_repr_C"/>
    <property type="match status" value="1"/>
</dbReference>
<name>A0A7C1GQ09_9BACT</name>
<evidence type="ECO:0000256" key="2">
    <source>
        <dbReference type="ARBA" id="ARBA00007871"/>
    </source>
</evidence>
<dbReference type="GO" id="GO:0005737">
    <property type="term" value="C:cytoplasm"/>
    <property type="evidence" value="ECO:0007669"/>
    <property type="project" value="UniProtKB-SubCell"/>
</dbReference>
<sequence length="244" mass="27737">MTKIRYINILLVDVTTLSSYGRSGFRVTISESLEDYLKSVYQIQIEKDFARVKDVVEILGVKTSSVISALKKLSENGLVDYEKYSYIKLTQAGLMQASLLFEKHNSVKTFLEAVLYIESSKADELAHGLEHHLNQELLTKMEAATRFFAENPDLLKKMQTYVDDYEKESQVTLDRQKSGNVYRVEAVRGDPELKRRLLSMGVLPGTEISLEAIAPLGDPIEVKVRGYRLSLRKEEARAIVVERI</sequence>
<feature type="domain" description="HTH dtxR-type" evidence="8">
    <location>
        <begin position="29"/>
        <end position="90"/>
    </location>
</feature>
<evidence type="ECO:0000313" key="9">
    <source>
        <dbReference type="EMBL" id="HDP77742.1"/>
    </source>
</evidence>
<dbReference type="Gene3D" id="1.10.60.10">
    <property type="entry name" value="Iron dependent repressor, metal binding and dimerisation domain"/>
    <property type="match status" value="1"/>
</dbReference>
<dbReference type="InterPro" id="IPR022687">
    <property type="entry name" value="HTH_DTXR"/>
</dbReference>
<keyword evidence="4" id="KW-0408">Iron</keyword>
<accession>A0A7C1GQ09</accession>
<dbReference type="EMBL" id="DSBT01000172">
    <property type="protein sequence ID" value="HDP77742.1"/>
    <property type="molecule type" value="Genomic_DNA"/>
</dbReference>
<dbReference type="PROSITE" id="PS50944">
    <property type="entry name" value="HTH_DTXR"/>
    <property type="match status" value="1"/>
</dbReference>
<dbReference type="Pfam" id="PF01325">
    <property type="entry name" value="Fe_dep_repress"/>
    <property type="match status" value="1"/>
</dbReference>
<comment type="subunit">
    <text evidence="3">Homodimer.</text>
</comment>
<dbReference type="SUPFAM" id="SSF50037">
    <property type="entry name" value="C-terminal domain of transcriptional repressors"/>
    <property type="match status" value="1"/>
</dbReference>
<gene>
    <name evidence="9" type="ORF">ENN47_06095</name>
</gene>
<evidence type="ECO:0000259" key="8">
    <source>
        <dbReference type="PROSITE" id="PS50944"/>
    </source>
</evidence>
<comment type="similarity">
    <text evidence="2">Belongs to the DtxR/MntR family.</text>
</comment>
<dbReference type="SMART" id="SM00529">
    <property type="entry name" value="HTH_DTXR"/>
    <property type="match status" value="1"/>
</dbReference>
<dbReference type="InterPro" id="IPR038157">
    <property type="entry name" value="FeoA_core_dom"/>
</dbReference>
<dbReference type="PANTHER" id="PTHR33238:SF7">
    <property type="entry name" value="IRON-DEPENDENT TRANSCRIPTIONAL REGULATOR"/>
    <property type="match status" value="1"/>
</dbReference>
<dbReference type="Pfam" id="PF04023">
    <property type="entry name" value="FeoA"/>
    <property type="match status" value="1"/>
</dbReference>
<keyword evidence="5" id="KW-0805">Transcription regulation</keyword>
<dbReference type="InterPro" id="IPR036388">
    <property type="entry name" value="WH-like_DNA-bd_sf"/>
</dbReference>
<dbReference type="Proteomes" id="UP000886198">
    <property type="component" value="Unassembled WGS sequence"/>
</dbReference>
<dbReference type="InterPro" id="IPR001367">
    <property type="entry name" value="Fe_dep_repressor"/>
</dbReference>
<proteinExistence type="inferred from homology"/>
<keyword evidence="6" id="KW-0238">DNA-binding</keyword>
<dbReference type="InterPro" id="IPR008988">
    <property type="entry name" value="Transcriptional_repressor_C"/>
</dbReference>
<dbReference type="GO" id="GO:0003677">
    <property type="term" value="F:DNA binding"/>
    <property type="evidence" value="ECO:0007669"/>
    <property type="project" value="UniProtKB-KW"/>
</dbReference>
<dbReference type="AlphaFoldDB" id="A0A7C1GQ09"/>
<evidence type="ECO:0000256" key="5">
    <source>
        <dbReference type="ARBA" id="ARBA00023015"/>
    </source>
</evidence>
<dbReference type="SUPFAM" id="SSF47979">
    <property type="entry name" value="Iron-dependent repressor protein, dimerization domain"/>
    <property type="match status" value="1"/>
</dbReference>
<dbReference type="GO" id="GO:0003700">
    <property type="term" value="F:DNA-binding transcription factor activity"/>
    <property type="evidence" value="ECO:0007669"/>
    <property type="project" value="InterPro"/>
</dbReference>
<evidence type="ECO:0000256" key="7">
    <source>
        <dbReference type="ARBA" id="ARBA00023163"/>
    </source>
</evidence>
<dbReference type="SMART" id="SM00899">
    <property type="entry name" value="FeoA"/>
    <property type="match status" value="1"/>
</dbReference>
<dbReference type="InterPro" id="IPR007167">
    <property type="entry name" value="Fe-transptr_FeoA-like"/>
</dbReference>
<evidence type="ECO:0000256" key="4">
    <source>
        <dbReference type="ARBA" id="ARBA00023004"/>
    </source>
</evidence>
<dbReference type="SUPFAM" id="SSF46785">
    <property type="entry name" value="Winged helix' DNA-binding domain"/>
    <property type="match status" value="1"/>
</dbReference>
<evidence type="ECO:0000256" key="1">
    <source>
        <dbReference type="ARBA" id="ARBA00004496"/>
    </source>
</evidence>
<dbReference type="Gene3D" id="2.30.30.90">
    <property type="match status" value="1"/>
</dbReference>
<dbReference type="Gene3D" id="1.10.10.10">
    <property type="entry name" value="Winged helix-like DNA-binding domain superfamily/Winged helix DNA-binding domain"/>
    <property type="match status" value="1"/>
</dbReference>
<reference evidence="9" key="1">
    <citation type="journal article" date="2020" name="mSystems">
        <title>Genome- and Community-Level Interaction Insights into Carbon Utilization and Element Cycling Functions of Hydrothermarchaeota in Hydrothermal Sediment.</title>
        <authorList>
            <person name="Zhou Z."/>
            <person name="Liu Y."/>
            <person name="Xu W."/>
            <person name="Pan J."/>
            <person name="Luo Z.H."/>
            <person name="Li M."/>
        </authorList>
    </citation>
    <scope>NUCLEOTIDE SEQUENCE [LARGE SCALE GENOMIC DNA]</scope>
    <source>
        <strain evidence="9">SpSt-1179</strain>
    </source>
</reference>
<keyword evidence="7" id="KW-0804">Transcription</keyword>
<dbReference type="InterPro" id="IPR050536">
    <property type="entry name" value="DtxR_MntR_Metal-Reg"/>
</dbReference>
<dbReference type="InterPro" id="IPR022689">
    <property type="entry name" value="Iron_dep_repressor"/>
</dbReference>